<dbReference type="GO" id="GO:0034220">
    <property type="term" value="P:monoatomic ion transmembrane transport"/>
    <property type="evidence" value="ECO:0007669"/>
    <property type="project" value="UniProtKB-KW"/>
</dbReference>
<dbReference type="GO" id="GO:0005886">
    <property type="term" value="C:plasma membrane"/>
    <property type="evidence" value="ECO:0007669"/>
    <property type="project" value="UniProtKB-SubCell"/>
</dbReference>
<sequence>MEKLSAVLTSLSELTSHSDDDQIDRLNRRYTTFLLVVFAILVSTKQYVGDPITCWVPAQFTDNHEQYTNKVCWVSNTYYLPFDRRKIPEEEELRQKICYYQWIPMILITEAVLFYIPCILWAMLNKRSGLNLKGLVEAGVSWQQTQVIEARDRMLRYMVHHVDMYLTSRRPSESGCWARIKKTLVKKCIFIFGTSYGNYLSYTYLSIKLLYIANSVGQIFMLSVFLGTDYHVFGINVVLGLLRGDDWQASIRFPRVTLCDFEVRTLGNVHRHTVQCVLPINLFNEKIFVFIWFWFVFVAMVTIASFLQWLYRTVHNSNAYVIAELMAFDRIARETTNMTSKFTGQYLGQDGVFLTRIIAINSGHLVSAELLGALWEMYMHQQGIGGADGDVSSGGGEDGDVSGGGGEDGDVSGGGGGGGGEDGDVSGGGGGGEDGDVSGGGGGGEDGDVSSGGDICCNAGASDCITGDFSDDGYGFSGVSDLNNVSSGDGDDDNDDND</sequence>
<keyword evidence="7 9" id="KW-0472">Membrane</keyword>
<feature type="transmembrane region" description="Helical" evidence="9">
    <location>
        <begin position="287"/>
        <end position="311"/>
    </location>
</feature>
<feature type="transmembrane region" description="Helical" evidence="9">
    <location>
        <begin position="188"/>
        <end position="207"/>
    </location>
</feature>
<keyword evidence="4 9" id="KW-0812">Transmembrane</keyword>
<feature type="compositionally biased region" description="Gly residues" evidence="10">
    <location>
        <begin position="386"/>
        <end position="444"/>
    </location>
</feature>
<keyword evidence="3" id="KW-1003">Cell membrane</keyword>
<keyword evidence="8 9" id="KW-0407">Ion channel</keyword>
<keyword evidence="12" id="KW-1185">Reference proteome</keyword>
<feature type="compositionally biased region" description="Low complexity" evidence="10">
    <location>
        <begin position="472"/>
        <end position="488"/>
    </location>
</feature>
<organism evidence="11 12">
    <name type="scientific">Paralvinella palmiformis</name>
    <dbReference type="NCBI Taxonomy" id="53620"/>
    <lineage>
        <taxon>Eukaryota</taxon>
        <taxon>Metazoa</taxon>
        <taxon>Spiralia</taxon>
        <taxon>Lophotrochozoa</taxon>
        <taxon>Annelida</taxon>
        <taxon>Polychaeta</taxon>
        <taxon>Sedentaria</taxon>
        <taxon>Canalipalpata</taxon>
        <taxon>Terebellida</taxon>
        <taxon>Terebelliformia</taxon>
        <taxon>Alvinellidae</taxon>
        <taxon>Paralvinella</taxon>
    </lineage>
</organism>
<keyword evidence="2 9" id="KW-0813">Transport</keyword>
<evidence type="ECO:0000313" key="11">
    <source>
        <dbReference type="EMBL" id="KAK2159018.1"/>
    </source>
</evidence>
<dbReference type="Proteomes" id="UP001208570">
    <property type="component" value="Unassembled WGS sequence"/>
</dbReference>
<evidence type="ECO:0000256" key="10">
    <source>
        <dbReference type="SAM" id="MobiDB-lite"/>
    </source>
</evidence>
<comment type="caution">
    <text evidence="11">The sequence shown here is derived from an EMBL/GenBank/DDBJ whole genome shotgun (WGS) entry which is preliminary data.</text>
</comment>
<accession>A0AAD9JTF3</accession>
<protein>
    <recommendedName>
        <fullName evidence="9">Innexin</fullName>
    </recommendedName>
</protein>
<evidence type="ECO:0000256" key="7">
    <source>
        <dbReference type="ARBA" id="ARBA00023136"/>
    </source>
</evidence>
<evidence type="ECO:0000256" key="8">
    <source>
        <dbReference type="ARBA" id="ARBA00023303"/>
    </source>
</evidence>
<dbReference type="Pfam" id="PF00876">
    <property type="entry name" value="Innexin"/>
    <property type="match status" value="1"/>
</dbReference>
<feature type="transmembrane region" description="Helical" evidence="9">
    <location>
        <begin position="102"/>
        <end position="124"/>
    </location>
</feature>
<feature type="transmembrane region" description="Helical" evidence="9">
    <location>
        <begin position="219"/>
        <end position="242"/>
    </location>
</feature>
<evidence type="ECO:0000256" key="9">
    <source>
        <dbReference type="RuleBase" id="RU010713"/>
    </source>
</evidence>
<dbReference type="InterPro" id="IPR000990">
    <property type="entry name" value="Innexin"/>
</dbReference>
<feature type="region of interest" description="Disordered" evidence="10">
    <location>
        <begin position="386"/>
        <end position="452"/>
    </location>
</feature>
<evidence type="ECO:0000256" key="1">
    <source>
        <dbReference type="ARBA" id="ARBA00004651"/>
    </source>
</evidence>
<dbReference type="PRINTS" id="PR01262">
    <property type="entry name" value="INNEXIN"/>
</dbReference>
<keyword evidence="5 9" id="KW-1133">Transmembrane helix</keyword>
<evidence type="ECO:0000256" key="6">
    <source>
        <dbReference type="ARBA" id="ARBA00023065"/>
    </source>
</evidence>
<evidence type="ECO:0000256" key="4">
    <source>
        <dbReference type="ARBA" id="ARBA00022692"/>
    </source>
</evidence>
<feature type="region of interest" description="Disordered" evidence="10">
    <location>
        <begin position="469"/>
        <end position="498"/>
    </location>
</feature>
<proteinExistence type="inferred from homology"/>
<dbReference type="PANTHER" id="PTHR11893">
    <property type="entry name" value="INNEXIN"/>
    <property type="match status" value="1"/>
</dbReference>
<reference evidence="11" key="1">
    <citation type="journal article" date="2023" name="Mol. Biol. Evol.">
        <title>Third-Generation Sequencing Reveals the Adaptive Role of the Epigenome in Three Deep-Sea Polychaetes.</title>
        <authorList>
            <person name="Perez M."/>
            <person name="Aroh O."/>
            <person name="Sun Y."/>
            <person name="Lan Y."/>
            <person name="Juniper S.K."/>
            <person name="Young C.R."/>
            <person name="Angers B."/>
            <person name="Qian P.Y."/>
        </authorList>
    </citation>
    <scope>NUCLEOTIDE SEQUENCE</scope>
    <source>
        <strain evidence="11">P08H-3</strain>
    </source>
</reference>
<dbReference type="AlphaFoldDB" id="A0AAD9JTF3"/>
<comment type="function">
    <text evidence="9">Structural component of the gap junctions.</text>
</comment>
<keyword evidence="6 9" id="KW-0406">Ion transport</keyword>
<dbReference type="GO" id="GO:0005921">
    <property type="term" value="C:gap junction"/>
    <property type="evidence" value="ECO:0007669"/>
    <property type="project" value="UniProtKB-UniRule"/>
</dbReference>
<evidence type="ECO:0000256" key="3">
    <source>
        <dbReference type="ARBA" id="ARBA00022475"/>
    </source>
</evidence>
<gene>
    <name evidence="9" type="primary">inx</name>
    <name evidence="11" type="ORF">LSH36_160g03019</name>
</gene>
<dbReference type="PANTHER" id="PTHR11893:SF36">
    <property type="entry name" value="INNEXIN-5"/>
    <property type="match status" value="1"/>
</dbReference>
<evidence type="ECO:0000313" key="12">
    <source>
        <dbReference type="Proteomes" id="UP001208570"/>
    </source>
</evidence>
<feature type="compositionally biased region" description="Acidic residues" evidence="10">
    <location>
        <begin position="489"/>
        <end position="498"/>
    </location>
</feature>
<dbReference type="PROSITE" id="PS51013">
    <property type="entry name" value="PANNEXIN"/>
    <property type="match status" value="1"/>
</dbReference>
<evidence type="ECO:0000256" key="5">
    <source>
        <dbReference type="ARBA" id="ARBA00022989"/>
    </source>
</evidence>
<dbReference type="EMBL" id="JAODUP010000160">
    <property type="protein sequence ID" value="KAK2159018.1"/>
    <property type="molecule type" value="Genomic_DNA"/>
</dbReference>
<comment type="similarity">
    <text evidence="9">Belongs to the pannexin family.</text>
</comment>
<evidence type="ECO:0000256" key="2">
    <source>
        <dbReference type="ARBA" id="ARBA00022448"/>
    </source>
</evidence>
<comment type="subcellular location">
    <subcellularLocation>
        <location evidence="1 9">Cell membrane</location>
        <topology evidence="1 9">Multi-pass membrane protein</topology>
    </subcellularLocation>
</comment>
<name>A0AAD9JTF3_9ANNE</name>